<feature type="transmembrane region" description="Helical" evidence="5">
    <location>
        <begin position="38"/>
        <end position="66"/>
    </location>
</feature>
<dbReference type="PROSITE" id="PS50850">
    <property type="entry name" value="MFS"/>
    <property type="match status" value="1"/>
</dbReference>
<dbReference type="InterPro" id="IPR020846">
    <property type="entry name" value="MFS_dom"/>
</dbReference>
<feature type="transmembrane region" description="Helical" evidence="5">
    <location>
        <begin position="138"/>
        <end position="156"/>
    </location>
</feature>
<dbReference type="Gene3D" id="1.20.1250.20">
    <property type="entry name" value="MFS general substrate transporter like domains"/>
    <property type="match status" value="1"/>
</dbReference>
<dbReference type="InterPro" id="IPR005829">
    <property type="entry name" value="Sugar_transporter_CS"/>
</dbReference>
<feature type="transmembrane region" description="Helical" evidence="5">
    <location>
        <begin position="78"/>
        <end position="98"/>
    </location>
</feature>
<evidence type="ECO:0000256" key="3">
    <source>
        <dbReference type="ARBA" id="ARBA00022989"/>
    </source>
</evidence>
<feature type="transmembrane region" description="Helical" evidence="5">
    <location>
        <begin position="424"/>
        <end position="446"/>
    </location>
</feature>
<evidence type="ECO:0000256" key="2">
    <source>
        <dbReference type="ARBA" id="ARBA00022692"/>
    </source>
</evidence>
<keyword evidence="4 5" id="KW-0472">Membrane</keyword>
<comment type="subcellular location">
    <subcellularLocation>
        <location evidence="1">Membrane</location>
        <topology evidence="1">Multi-pass membrane protein</topology>
    </subcellularLocation>
</comment>
<evidence type="ECO:0000256" key="4">
    <source>
        <dbReference type="ARBA" id="ARBA00023136"/>
    </source>
</evidence>
<dbReference type="PANTHER" id="PTHR42718">
    <property type="entry name" value="MAJOR FACILITATOR SUPERFAMILY MULTIDRUG TRANSPORTER MFSC"/>
    <property type="match status" value="1"/>
</dbReference>
<proteinExistence type="predicted"/>
<dbReference type="AlphaFoldDB" id="A0A972NKV5"/>
<feature type="transmembrane region" description="Helical" evidence="5">
    <location>
        <begin position="168"/>
        <end position="191"/>
    </location>
</feature>
<feature type="transmembrane region" description="Helical" evidence="5">
    <location>
        <begin position="252"/>
        <end position="273"/>
    </location>
</feature>
<feature type="transmembrane region" description="Helical" evidence="5">
    <location>
        <begin position="294"/>
        <end position="317"/>
    </location>
</feature>
<feature type="transmembrane region" description="Helical" evidence="5">
    <location>
        <begin position="506"/>
        <end position="528"/>
    </location>
</feature>
<feature type="transmembrane region" description="Helical" evidence="5">
    <location>
        <begin position="355"/>
        <end position="378"/>
    </location>
</feature>
<dbReference type="PRINTS" id="PR01036">
    <property type="entry name" value="TCRTETB"/>
</dbReference>
<feature type="transmembrane region" description="Helical" evidence="5">
    <location>
        <begin position="384"/>
        <end position="403"/>
    </location>
</feature>
<evidence type="ECO:0000256" key="1">
    <source>
        <dbReference type="ARBA" id="ARBA00004141"/>
    </source>
</evidence>
<dbReference type="PANTHER" id="PTHR42718:SF49">
    <property type="entry name" value="EXPORT PROTEIN"/>
    <property type="match status" value="1"/>
</dbReference>
<protein>
    <submittedName>
        <fullName evidence="7">MFS transporter</fullName>
    </submittedName>
</protein>
<accession>A0A972NKV5</accession>
<dbReference type="SUPFAM" id="SSF103473">
    <property type="entry name" value="MFS general substrate transporter"/>
    <property type="match status" value="1"/>
</dbReference>
<keyword evidence="8" id="KW-1185">Reference proteome</keyword>
<keyword evidence="2 5" id="KW-0812">Transmembrane</keyword>
<evidence type="ECO:0000313" key="8">
    <source>
        <dbReference type="Proteomes" id="UP000655523"/>
    </source>
</evidence>
<dbReference type="PROSITE" id="PS00216">
    <property type="entry name" value="SUGAR_TRANSPORT_1"/>
    <property type="match status" value="1"/>
</dbReference>
<dbReference type="InterPro" id="IPR036259">
    <property type="entry name" value="MFS_trans_sf"/>
</dbReference>
<feature type="transmembrane region" description="Helical" evidence="5">
    <location>
        <begin position="110"/>
        <end position="132"/>
    </location>
</feature>
<sequence length="542" mass="55937">MTRVNQGEREPGSIDGLAAVSGVHPSATSVEDKGTSSWFLLATASATCGLITLDTNVVAVSLPSIARSFHAGFADVEWVVSAYMVAFASCLLPMGGLADRYGRKRMMIGGLVLFALASLGCGLAPSASFLNIARAVKGVGASMLLTAALAVIANAFPGTKERARAWAVWGMTMGISTTVAPLVGGVITQWIGWRWIFLLNIPVCAVLVVCALRSIVESRNPNAGRIDLAGSALFGFGLALGIWALIGAQDDGWGSVRTGLRFATCVMLLATFVQVERKRVHAMIDLSLFSQPRFVAAVLGMFGYAACAQVMMTFLPLYLQNAFGWAAVSAGVGMLPFALAMIVGPYIGKHLAARLSIASVLSIGLALVGAGNLLTAVVAGGRQYWLVAVGMIVTGVGAGILNGDTQRAIMACVPSHRTGMASGISTTTRFTAIVTSVGVLGAVLSWRTQSLLDQSMAGEGAVRAKLGGTFISDLLAGDTAHAVSQLAPAVRVAVENSASASFAGGFAATLMVAAALALVVACVVWLLAGRPDKQQSRAVARS</sequence>
<dbReference type="GO" id="GO:0016020">
    <property type="term" value="C:membrane"/>
    <property type="evidence" value="ECO:0007669"/>
    <property type="project" value="UniProtKB-SubCell"/>
</dbReference>
<dbReference type="GO" id="GO:0022857">
    <property type="term" value="F:transmembrane transporter activity"/>
    <property type="evidence" value="ECO:0007669"/>
    <property type="project" value="InterPro"/>
</dbReference>
<dbReference type="InterPro" id="IPR011701">
    <property type="entry name" value="MFS"/>
</dbReference>
<evidence type="ECO:0000256" key="5">
    <source>
        <dbReference type="SAM" id="Phobius"/>
    </source>
</evidence>
<organism evidence="7 8">
    <name type="scientific">Paraburkholderia elongata</name>
    <dbReference type="NCBI Taxonomy" id="2675747"/>
    <lineage>
        <taxon>Bacteria</taxon>
        <taxon>Pseudomonadati</taxon>
        <taxon>Pseudomonadota</taxon>
        <taxon>Betaproteobacteria</taxon>
        <taxon>Burkholderiales</taxon>
        <taxon>Burkholderiaceae</taxon>
        <taxon>Paraburkholderia</taxon>
    </lineage>
</organism>
<name>A0A972NKV5_9BURK</name>
<keyword evidence="3 5" id="KW-1133">Transmembrane helix</keyword>
<dbReference type="Pfam" id="PF07690">
    <property type="entry name" value="MFS_1"/>
    <property type="match status" value="1"/>
</dbReference>
<dbReference type="Gene3D" id="1.20.1720.10">
    <property type="entry name" value="Multidrug resistance protein D"/>
    <property type="match status" value="1"/>
</dbReference>
<reference evidence="7 8" key="1">
    <citation type="submission" date="2019-11" db="EMBL/GenBank/DDBJ databases">
        <title>Metabolism of dissolved organic matter in forest soils.</title>
        <authorList>
            <person name="Cyle K.T."/>
            <person name="Wilhelm R.C."/>
            <person name="Martinez C.E."/>
        </authorList>
    </citation>
    <scope>NUCLEOTIDE SEQUENCE [LARGE SCALE GENOMIC DNA]</scope>
    <source>
        <strain evidence="7 8">5N</strain>
    </source>
</reference>
<comment type="caution">
    <text evidence="7">The sequence shown here is derived from an EMBL/GenBank/DDBJ whole genome shotgun (WGS) entry which is preliminary data.</text>
</comment>
<feature type="transmembrane region" description="Helical" evidence="5">
    <location>
        <begin position="197"/>
        <end position="216"/>
    </location>
</feature>
<evidence type="ECO:0000313" key="7">
    <source>
        <dbReference type="EMBL" id="NPT55323.1"/>
    </source>
</evidence>
<dbReference type="CDD" id="cd17321">
    <property type="entry name" value="MFS_MMR_MDR_like"/>
    <property type="match status" value="1"/>
</dbReference>
<feature type="transmembrane region" description="Helical" evidence="5">
    <location>
        <begin position="228"/>
        <end position="246"/>
    </location>
</feature>
<feature type="transmembrane region" description="Helical" evidence="5">
    <location>
        <begin position="323"/>
        <end position="343"/>
    </location>
</feature>
<dbReference type="Proteomes" id="UP000655523">
    <property type="component" value="Unassembled WGS sequence"/>
</dbReference>
<evidence type="ECO:0000259" key="6">
    <source>
        <dbReference type="PROSITE" id="PS50850"/>
    </source>
</evidence>
<feature type="domain" description="Major facilitator superfamily (MFS) profile" evidence="6">
    <location>
        <begin position="40"/>
        <end position="532"/>
    </location>
</feature>
<gene>
    <name evidence="7" type="ORF">GNZ13_12105</name>
</gene>
<dbReference type="EMBL" id="WOEZ01000056">
    <property type="protein sequence ID" value="NPT55323.1"/>
    <property type="molecule type" value="Genomic_DNA"/>
</dbReference>